<comment type="caution">
    <text evidence="1">The sequence shown here is derived from an EMBL/GenBank/DDBJ whole genome shotgun (WGS) entry which is preliminary data.</text>
</comment>
<dbReference type="RefSeq" id="WP_165766610.1">
    <property type="nucleotide sequence ID" value="NZ_FXTV01000023.1"/>
</dbReference>
<organism evidence="1 2">
    <name type="scientific">Flavobacterium hercynium</name>
    <dbReference type="NCBI Taxonomy" id="387094"/>
    <lineage>
        <taxon>Bacteria</taxon>
        <taxon>Pseudomonadati</taxon>
        <taxon>Bacteroidota</taxon>
        <taxon>Flavobacteriia</taxon>
        <taxon>Flavobacteriales</taxon>
        <taxon>Flavobacteriaceae</taxon>
        <taxon>Flavobacterium</taxon>
    </lineage>
</organism>
<dbReference type="Gene3D" id="2.180.10.10">
    <property type="entry name" value="RHS repeat-associated core"/>
    <property type="match status" value="1"/>
</dbReference>
<evidence type="ECO:0000313" key="1">
    <source>
        <dbReference type="EMBL" id="OXA91081.1"/>
    </source>
</evidence>
<dbReference type="Proteomes" id="UP000198345">
    <property type="component" value="Unassembled WGS sequence"/>
</dbReference>
<evidence type="ECO:0000313" key="2">
    <source>
        <dbReference type="Proteomes" id="UP000198345"/>
    </source>
</evidence>
<gene>
    <name evidence="1" type="ORF">B0A66_11925</name>
</gene>
<sequence length="1679" mass="186202">MKRYLYSLILFPLFLFGNPGTPYKTKFNSFNLDLFGNYPDYNVNLELNDIATTNGTSIGSLSVVDNVLSVRFSGSWSQGPMKTGIIKTLTISPSLPDLDLGAILTSSGGISNGYNLKIENNKLIIYSLANEVTNVNTDISLSPSNFAAGINYSNNLPDVFNCIPGQGSSNGFLSIKNGTVQLKITGSWSNSCSLKTGEIMYLNTGVPVRDIELGAIKQGNIDTNYRAKIQSNYLVFYHNGATLTITSGCYFDFKRDINEGSEVIISNDNLFNWLHNVSYDSKGNPTSESRSYFDDLGKPDVNLSKDYVTNRIWGTETVYDNLGRPDKTSFIAPSIFRNFDKANFLKTVPGQTIEIYPTVLPLNNISVNKDYKAKQSITATGAVSPGLTVTLTAPTITLSNSFSVTATSGSSFIIKAAILAPSTPNEGLINYYSDNNTDEPYQATATDPFIQNNYDILNPDNIINVVGGNKINGEWKTGYSYTMPAAQEPYYMYGTDYLENNRDIESYIYKKQYPEYDNLGLSAYYMRIINAESNVTPIESIPDLNHNLMIQLEANPYAVQANYPLERGKLYKMLIGGEIKTVQIFNEISFRKANEIIDLPLNLSNPAKTLAGSWNTYGEVKAVDDVTAVFNDPNNTIFNFKAFKTVTVDPNGEENILFTDTEGKTLATAKSGGTRFSKLTSLIGSQGFVDIHLPVGCESTFQFIGNASLYNVYNLRTGNLLTLGEKSAISPGLYRIELITKPIFALGLTFRPTSNDDISSVLPQDGGVTYDVNYYDYTINVYNKTGQLIKALQPNSLPVSNSIGKVPANMIPFHTNNFFTTYKYDALNQLIEVSSLDEGVNKFNYRSDGQIRFSQNALQSDNKISYTDYDYLARPIESGVLATNWDSASNMSNLPSGTQGRTEQNFIIYDDPTNNSTSVLLPSNLTLSEVLTASSISNTNYIQNNLAGNVAITYSKPGATISNITWYSYDLYGRAEWIVQYTEGLGAKTVHYDYDYKSNIRQVVFQKDKADELFIHRYSYNMNDVLTKVETSVNNINFSTHADYTYYQTGELKRTNIAQGAQGLDYVYTLGGQLKSINHPSLEPAKDPGGDSNDIFGLTLDYYNGDYLRTGTNIISSPSAGSDYNGNIKAARWTNKGAAGDYSGGIANQKGYLYNYDRNNWLTSANFGNVNAATAAINPTTSYAEKGIRYDPNGNIITLQRTNETGTFTDDLEYYYNYEEEKSGNTKHTTNQLLSITDRVATADPTDIETQAPNNYKYDAIGQLIQNVSENLYYFYNTPGLVTEIKKGANTLVKFFYNERGQRVKKESYNTTTFALQNTTFYQLDLSGNTLAVYNQANGGSITQAELPIYGLDRLGVYKKASAVASYEIKDHLGNVRAVIEKESGNPVIKSFADYYPFGELLPSRNSLNYRYAFQGQELDGETNMEAFQLRLWDGRLGRWLSTDPYGQYASPYLGMGNNPIRMIDKDGGKADDIIYLDSNGKEISRIVQAGPDVFYQETYSHSMQNGANVGSFELTYPRNLNYQHEDLISEYKPNFFGNIKENYLKSNDNDNFLKSTLKIAGNVAYGMADDAYVYTTRNISKSSSGMHLNREGASPQEVLNSGVNTITTIFPSPLKVGLVSKFNVATFGSAFKGTFITKLAPATRGAIIRYTNKALTQINTKNFITITKAGAKKIEKQN</sequence>
<keyword evidence="2" id="KW-1185">Reference proteome</keyword>
<dbReference type="EMBL" id="MUGW01000023">
    <property type="protein sequence ID" value="OXA91081.1"/>
    <property type="molecule type" value="Genomic_DNA"/>
</dbReference>
<dbReference type="InterPro" id="IPR022385">
    <property type="entry name" value="Rhs_assc_core"/>
</dbReference>
<proteinExistence type="predicted"/>
<dbReference type="InterPro" id="IPR050708">
    <property type="entry name" value="T6SS_VgrG/RHS"/>
</dbReference>
<evidence type="ECO:0008006" key="3">
    <source>
        <dbReference type="Google" id="ProtNLM"/>
    </source>
</evidence>
<dbReference type="PANTHER" id="PTHR32305">
    <property type="match status" value="1"/>
</dbReference>
<protein>
    <recommendedName>
        <fullName evidence="3">RHS repeat-associated core domain-containing protein</fullName>
    </recommendedName>
</protein>
<accession>A0A226HBR5</accession>
<name>A0A226HBR5_9FLAO</name>
<reference evidence="1 2" key="1">
    <citation type="submission" date="2016-11" db="EMBL/GenBank/DDBJ databases">
        <title>Whole genomes of Flavobacteriaceae.</title>
        <authorList>
            <person name="Stine C."/>
            <person name="Li C."/>
            <person name="Tadesse D."/>
        </authorList>
    </citation>
    <scope>NUCLEOTIDE SEQUENCE [LARGE SCALE GENOMIC DNA]</scope>
    <source>
        <strain evidence="1 2">DSM 18292</strain>
    </source>
</reference>
<dbReference type="NCBIfam" id="TIGR03696">
    <property type="entry name" value="Rhs_assc_core"/>
    <property type="match status" value="1"/>
</dbReference>
<dbReference type="PANTHER" id="PTHR32305:SF15">
    <property type="entry name" value="PROTEIN RHSA-RELATED"/>
    <property type="match status" value="1"/>
</dbReference>